<dbReference type="RefSeq" id="WP_020334882.1">
    <property type="nucleotide sequence ID" value="NZ_ATFJ01000032.1"/>
</dbReference>
<evidence type="ECO:0000313" key="2">
    <source>
        <dbReference type="Proteomes" id="UP000092741"/>
    </source>
</evidence>
<evidence type="ECO:0000313" key="1">
    <source>
        <dbReference type="EMBL" id="ANQ14278.1"/>
    </source>
</evidence>
<proteinExistence type="predicted"/>
<reference evidence="1 2" key="1">
    <citation type="submission" date="2016-07" db="EMBL/GenBank/DDBJ databases">
        <title>Developing Vibrio natriegens as a novel, fast-growing host for biotechnology.</title>
        <authorList>
            <person name="Weinstock M.T."/>
            <person name="Hesek E.D."/>
            <person name="Wilson C.M."/>
            <person name="Gibson D.G."/>
        </authorList>
    </citation>
    <scope>NUCLEOTIDE SEQUENCE [LARGE SCALE GENOMIC DNA]</scope>
    <source>
        <strain evidence="1 2">ATCC 14048</strain>
    </source>
</reference>
<dbReference type="GeneID" id="70915241"/>
<dbReference type="AlphaFoldDB" id="A0AAN0Y4Y4"/>
<dbReference type="Proteomes" id="UP000092741">
    <property type="component" value="Chromosome 2"/>
</dbReference>
<accession>A0AAN0Y4Y4</accession>
<sequence>MAVATYRGFNLKSSLDGSLWKVKIKSHVLQGNLTSVKKSIDWWCDTASIIDPKEFASLAQTRQSTAGTQSVAFNGYTLKNDSGEPNEWYCMFNGKLIKGGKLAIQRHIEAYLAAKKKALQTQQHKK</sequence>
<dbReference type="KEGG" id="vna:PN96_20590"/>
<name>A0AAN0Y4Y4_VIBNA</name>
<dbReference type="Pfam" id="PF11782">
    <property type="entry name" value="DUF3319"/>
    <property type="match status" value="1"/>
</dbReference>
<protein>
    <submittedName>
        <fullName evidence="1">Phage tail protein</fullName>
    </submittedName>
</protein>
<organism evidence="1 2">
    <name type="scientific">Vibrio natriegens NBRC 15636 = ATCC 14048 = DSM 759</name>
    <dbReference type="NCBI Taxonomy" id="1219067"/>
    <lineage>
        <taxon>Bacteria</taxon>
        <taxon>Pseudomonadati</taxon>
        <taxon>Pseudomonadota</taxon>
        <taxon>Gammaproteobacteria</taxon>
        <taxon>Vibrionales</taxon>
        <taxon>Vibrionaceae</taxon>
        <taxon>Vibrio</taxon>
    </lineage>
</organism>
<gene>
    <name evidence="1" type="ORF">BA890_16090</name>
</gene>
<keyword evidence="2" id="KW-1185">Reference proteome</keyword>
<dbReference type="InterPro" id="IPR021753">
    <property type="entry name" value="DUF3319"/>
</dbReference>
<dbReference type="EMBL" id="CP016346">
    <property type="protein sequence ID" value="ANQ14278.1"/>
    <property type="molecule type" value="Genomic_DNA"/>
</dbReference>